<dbReference type="FunFam" id="3.40.225.10:FF:000009">
    <property type="entry name" value="Class II aldolase/adducin N-terminal"/>
    <property type="match status" value="1"/>
</dbReference>
<evidence type="ECO:0000313" key="4">
    <source>
        <dbReference type="Proteomes" id="UP001303473"/>
    </source>
</evidence>
<dbReference type="Proteomes" id="UP001303473">
    <property type="component" value="Unassembled WGS sequence"/>
</dbReference>
<evidence type="ECO:0000259" key="2">
    <source>
        <dbReference type="SMART" id="SM01007"/>
    </source>
</evidence>
<dbReference type="PANTHER" id="PTHR10672:SF41">
    <property type="entry name" value="CLASS II ALDOLASE_ADDUCIN DOMAIN PROTEIN (AFU_ORTHOLOGUE AFUA_3G01330)"/>
    <property type="match status" value="1"/>
</dbReference>
<dbReference type="GO" id="GO:0005856">
    <property type="term" value="C:cytoskeleton"/>
    <property type="evidence" value="ECO:0007669"/>
    <property type="project" value="TreeGrafter"/>
</dbReference>
<proteinExistence type="predicted"/>
<protein>
    <submittedName>
        <fullName evidence="3">Class ii aldolase</fullName>
    </submittedName>
</protein>
<dbReference type="AlphaFoldDB" id="A0AAN6MVR3"/>
<dbReference type="PANTHER" id="PTHR10672">
    <property type="entry name" value="ADDUCIN"/>
    <property type="match status" value="1"/>
</dbReference>
<evidence type="ECO:0000256" key="1">
    <source>
        <dbReference type="SAM" id="MobiDB-lite"/>
    </source>
</evidence>
<gene>
    <name evidence="3" type="ORF">QBC46DRAFT_274965</name>
</gene>
<sequence length="310" mass="33672">MAPSAISPIVKVVEGDNGQSFKDTTQAKSDVEYKSGDPARAFTPDEATSPPKFSDPYEERAYLKHRLALAFRVFAAHGFSESVAGHITLRDPVDPSSFWVNPFGLHFSLVTDDDLIRVDHDGNVVDGGKNRRLNNAAYAIHAEIHKARPDVNCACHAHSTYGRAICATGREKLDMLTQDFCMFYDDHVLYPNFAGLVLANEEGKRIAACLGKKKAALLGNHGLLTAGATIEAAVNYFVSLERLCQIQLVADASSAGTGKPLVTIGDEEARVTWKALGSDAAGYFQGLPLFQIAEREFGERTFLGRGVEPL</sequence>
<dbReference type="SMART" id="SM01007">
    <property type="entry name" value="Aldolase_II"/>
    <property type="match status" value="1"/>
</dbReference>
<dbReference type="Pfam" id="PF00596">
    <property type="entry name" value="Aldolase_II"/>
    <property type="match status" value="1"/>
</dbReference>
<keyword evidence="4" id="KW-1185">Reference proteome</keyword>
<organism evidence="3 4">
    <name type="scientific">Diplogelasinospora grovesii</name>
    <dbReference type="NCBI Taxonomy" id="303347"/>
    <lineage>
        <taxon>Eukaryota</taxon>
        <taxon>Fungi</taxon>
        <taxon>Dikarya</taxon>
        <taxon>Ascomycota</taxon>
        <taxon>Pezizomycotina</taxon>
        <taxon>Sordariomycetes</taxon>
        <taxon>Sordariomycetidae</taxon>
        <taxon>Sordariales</taxon>
        <taxon>Diplogelasinosporaceae</taxon>
        <taxon>Diplogelasinospora</taxon>
    </lineage>
</organism>
<reference evidence="4" key="1">
    <citation type="journal article" date="2023" name="Mol. Phylogenet. Evol.">
        <title>Genome-scale phylogeny and comparative genomics of the fungal order Sordariales.</title>
        <authorList>
            <person name="Hensen N."/>
            <person name="Bonometti L."/>
            <person name="Westerberg I."/>
            <person name="Brannstrom I.O."/>
            <person name="Guillou S."/>
            <person name="Cros-Aarteil S."/>
            <person name="Calhoun S."/>
            <person name="Haridas S."/>
            <person name="Kuo A."/>
            <person name="Mondo S."/>
            <person name="Pangilinan J."/>
            <person name="Riley R."/>
            <person name="LaButti K."/>
            <person name="Andreopoulos B."/>
            <person name="Lipzen A."/>
            <person name="Chen C."/>
            <person name="Yan M."/>
            <person name="Daum C."/>
            <person name="Ng V."/>
            <person name="Clum A."/>
            <person name="Steindorff A."/>
            <person name="Ohm R.A."/>
            <person name="Martin F."/>
            <person name="Silar P."/>
            <person name="Natvig D.O."/>
            <person name="Lalanne C."/>
            <person name="Gautier V."/>
            <person name="Ament-Velasquez S.L."/>
            <person name="Kruys A."/>
            <person name="Hutchinson M.I."/>
            <person name="Powell A.J."/>
            <person name="Barry K."/>
            <person name="Miller A.N."/>
            <person name="Grigoriev I.V."/>
            <person name="Debuchy R."/>
            <person name="Gladieux P."/>
            <person name="Hiltunen Thoren M."/>
            <person name="Johannesson H."/>
        </authorList>
    </citation>
    <scope>NUCLEOTIDE SEQUENCE [LARGE SCALE GENOMIC DNA]</scope>
    <source>
        <strain evidence="4">CBS 340.73</strain>
    </source>
</reference>
<feature type="region of interest" description="Disordered" evidence="1">
    <location>
        <begin position="17"/>
        <end position="53"/>
    </location>
</feature>
<name>A0AAN6MVR3_9PEZI</name>
<feature type="compositionally biased region" description="Polar residues" evidence="1">
    <location>
        <begin position="17"/>
        <end position="28"/>
    </location>
</feature>
<dbReference type="InterPro" id="IPR036409">
    <property type="entry name" value="Aldolase_II/adducin_N_sf"/>
</dbReference>
<dbReference type="InterPro" id="IPR001303">
    <property type="entry name" value="Aldolase_II/adducin_N"/>
</dbReference>
<dbReference type="EMBL" id="MU854057">
    <property type="protein sequence ID" value="KAK3933854.1"/>
    <property type="molecule type" value="Genomic_DNA"/>
</dbReference>
<dbReference type="NCBIfam" id="NF004855">
    <property type="entry name" value="PRK06208.1"/>
    <property type="match status" value="1"/>
</dbReference>
<dbReference type="GO" id="GO:0051015">
    <property type="term" value="F:actin filament binding"/>
    <property type="evidence" value="ECO:0007669"/>
    <property type="project" value="TreeGrafter"/>
</dbReference>
<feature type="domain" description="Class II aldolase/adducin N-terminal" evidence="2">
    <location>
        <begin position="65"/>
        <end position="248"/>
    </location>
</feature>
<accession>A0AAN6MVR3</accession>
<dbReference type="Gene3D" id="3.40.225.10">
    <property type="entry name" value="Class II aldolase/adducin N-terminal domain"/>
    <property type="match status" value="1"/>
</dbReference>
<dbReference type="InterPro" id="IPR051017">
    <property type="entry name" value="Aldolase-II_Adducin_sf"/>
</dbReference>
<dbReference type="SUPFAM" id="SSF53639">
    <property type="entry name" value="AraD/HMP-PK domain-like"/>
    <property type="match status" value="1"/>
</dbReference>
<comment type="caution">
    <text evidence="3">The sequence shown here is derived from an EMBL/GenBank/DDBJ whole genome shotgun (WGS) entry which is preliminary data.</text>
</comment>
<evidence type="ECO:0000313" key="3">
    <source>
        <dbReference type="EMBL" id="KAK3933854.1"/>
    </source>
</evidence>